<reference evidence="2 3" key="1">
    <citation type="journal article" date="2015" name="Nature">
        <title>rRNA introns, odd ribosomes, and small enigmatic genomes across a large radiation of phyla.</title>
        <authorList>
            <person name="Brown C.T."/>
            <person name="Hug L.A."/>
            <person name="Thomas B.C."/>
            <person name="Sharon I."/>
            <person name="Castelle C.J."/>
            <person name="Singh A."/>
            <person name="Wilkins M.J."/>
            <person name="Williams K.H."/>
            <person name="Banfield J.F."/>
        </authorList>
    </citation>
    <scope>NUCLEOTIDE SEQUENCE [LARGE SCALE GENOMIC DNA]</scope>
</reference>
<name>A0A0G0QVT5_9BACT</name>
<protein>
    <recommendedName>
        <fullName evidence="1">PD-(D/E)XK endonuclease-like domain-containing protein</fullName>
    </recommendedName>
</protein>
<sequence>MQYNDNISLYYKTLMKDKYTAVWVSHSSISDFLKCPRAYYLKNIYKDKKTGHKIQTANPYMSLGQAVHEVIESLSVIPTERRFETPLIDRYEEAWKKVSGKKGGFANSSSENEYKERGRKMLERVRNNPGPLKNKAVKIDMDFPHFWLSEDENIILCGKIDWLEYFEDSDSVHIIDFKTSLDNKEDGESLQLPIYQLLVKNTQKREVTKASYWYLEQDDLPSEKELPDYNESFNKVLSLARKIKLARQLESFKCPNGEAGCRECRPFERIINGEGELVNQIDKRDIYIIGYEEEKGDGTIL</sequence>
<evidence type="ECO:0000259" key="1">
    <source>
        <dbReference type="Pfam" id="PF12705"/>
    </source>
</evidence>
<organism evidence="2 3">
    <name type="scientific">candidate division WS6 bacterium GW2011_GWF2_39_15</name>
    <dbReference type="NCBI Taxonomy" id="1619100"/>
    <lineage>
        <taxon>Bacteria</taxon>
        <taxon>Candidatus Dojkabacteria</taxon>
    </lineage>
</organism>
<evidence type="ECO:0000313" key="2">
    <source>
        <dbReference type="EMBL" id="KKR05727.1"/>
    </source>
</evidence>
<dbReference type="AlphaFoldDB" id="A0A0G0QVT5"/>
<proteinExistence type="predicted"/>
<dbReference type="STRING" id="1619100.UT34_C0002G0234"/>
<dbReference type="Gene3D" id="3.90.320.10">
    <property type="match status" value="1"/>
</dbReference>
<dbReference type="Proteomes" id="UP000034799">
    <property type="component" value="Unassembled WGS sequence"/>
</dbReference>
<dbReference type="EMBL" id="LBWK01000002">
    <property type="protein sequence ID" value="KKR05727.1"/>
    <property type="molecule type" value="Genomic_DNA"/>
</dbReference>
<feature type="domain" description="PD-(D/E)XK endonuclease-like" evidence="1">
    <location>
        <begin position="24"/>
        <end position="264"/>
    </location>
</feature>
<accession>A0A0G0QVT5</accession>
<gene>
    <name evidence="2" type="ORF">UT34_C0002G0234</name>
</gene>
<evidence type="ECO:0000313" key="3">
    <source>
        <dbReference type="Proteomes" id="UP000034799"/>
    </source>
</evidence>
<comment type="caution">
    <text evidence="2">The sequence shown here is derived from an EMBL/GenBank/DDBJ whole genome shotgun (WGS) entry which is preliminary data.</text>
</comment>
<dbReference type="Pfam" id="PF12705">
    <property type="entry name" value="PDDEXK_1"/>
    <property type="match status" value="1"/>
</dbReference>
<dbReference type="InterPro" id="IPR011604">
    <property type="entry name" value="PDDEXK-like_dom_sf"/>
</dbReference>
<dbReference type="InterPro" id="IPR038726">
    <property type="entry name" value="PDDEXK_AddAB-type"/>
</dbReference>